<feature type="region of interest" description="Disordered" evidence="1">
    <location>
        <begin position="66"/>
        <end position="124"/>
    </location>
</feature>
<evidence type="ECO:0000256" key="1">
    <source>
        <dbReference type="SAM" id="MobiDB-lite"/>
    </source>
</evidence>
<dbReference type="InterPro" id="IPR025447">
    <property type="entry name" value="DUF4192"/>
</dbReference>
<gene>
    <name evidence="2" type="ORF">NVV95_02420</name>
</gene>
<name>A0ABT2GB29_9MICO</name>
<evidence type="ECO:0000313" key="3">
    <source>
        <dbReference type="Proteomes" id="UP001165580"/>
    </source>
</evidence>
<keyword evidence="3" id="KW-1185">Reference proteome</keyword>
<dbReference type="Proteomes" id="UP001165580">
    <property type="component" value="Unassembled WGS sequence"/>
</dbReference>
<protein>
    <submittedName>
        <fullName evidence="2">DUF4192 family protein</fullName>
    </submittedName>
</protein>
<accession>A0ABT2GB29</accession>
<organism evidence="2 3">
    <name type="scientific">Herbiconiux gentiana</name>
    <dbReference type="NCBI Taxonomy" id="2970912"/>
    <lineage>
        <taxon>Bacteria</taxon>
        <taxon>Bacillati</taxon>
        <taxon>Actinomycetota</taxon>
        <taxon>Actinomycetes</taxon>
        <taxon>Micrococcales</taxon>
        <taxon>Microbacteriaceae</taxon>
        <taxon>Herbiconiux</taxon>
    </lineage>
</organism>
<feature type="region of interest" description="Disordered" evidence="1">
    <location>
        <begin position="1"/>
        <end position="28"/>
    </location>
</feature>
<proteinExistence type="predicted"/>
<comment type="caution">
    <text evidence="2">The sequence shown here is derived from an EMBL/GenBank/DDBJ whole genome shotgun (WGS) entry which is preliminary data.</text>
</comment>
<sequence>MALDAPCTPDTAISGPPARHGAQRRPAPTDARGELLVALAVGLDAAGFTIGELIDVSGDIVRRFEPGAVTTSPSGDAHRPPRPGAAIPMPPSLLDPAAPTSDDAASKRRQPLPGTPVDPHRGAFVPLDRVPEELAVAALAALGLPAEDGDRTEFDPMRALQLWCNALDPSKGLPSEIGAIRLAWPLRRRMLRDLVLMQCAWGLDGSVTALAESLDGSDARAGSVFSTFLGSAPEAPREPTLRRSVEVLRRVAECVPPSLAASPLVMLAWLEWCRGRGTVAAAYLDECLAADPTCSLAHLFRQILNQGLVPQWLD</sequence>
<dbReference type="EMBL" id="JANTEZ010000001">
    <property type="protein sequence ID" value="MCS5713403.1"/>
    <property type="molecule type" value="Genomic_DNA"/>
</dbReference>
<dbReference type="Pfam" id="PF13830">
    <property type="entry name" value="DUF4192"/>
    <property type="match status" value="1"/>
</dbReference>
<dbReference type="RefSeq" id="WP_259484936.1">
    <property type="nucleotide sequence ID" value="NZ_JANTEZ010000001.1"/>
</dbReference>
<reference evidence="2" key="1">
    <citation type="submission" date="2022-08" db="EMBL/GenBank/DDBJ databases">
        <authorList>
            <person name="Deng Y."/>
            <person name="Han X.-F."/>
            <person name="Zhang Y.-Q."/>
        </authorList>
    </citation>
    <scope>NUCLEOTIDE SEQUENCE</scope>
    <source>
        <strain evidence="2">CPCC 205716</strain>
    </source>
</reference>
<evidence type="ECO:0000313" key="2">
    <source>
        <dbReference type="EMBL" id="MCS5713403.1"/>
    </source>
</evidence>